<comment type="caution">
    <text evidence="1">The sequence shown here is derived from an EMBL/GenBank/DDBJ whole genome shotgun (WGS) entry which is preliminary data.</text>
</comment>
<evidence type="ECO:0000313" key="1">
    <source>
        <dbReference type="EMBL" id="GAI36614.1"/>
    </source>
</evidence>
<sequence length="269" mass="28439">GQIIADSSAQRSHIAQAMYRQGMCYLKKQNEQQAKEVFAKLVANFSDQTKIVDKVKPMLDELGNADPAALMPPETLIYIETGSPGRQIETILNMLKGTPFENPLAALGVGGGQSQRSPGDMMAALMNPSMIAEFKKIRGMGIGVTGVAQNNPPVIAVLFPGKSDALRGLILAALGMAGTPGEPIEGMQTVTIAGTAGVAYDDNVVIIAQPAGQLTWSVKQYKGVTSKPTLASSNKSFAKVSKKARHENAITIWANVDEVYAGLSEILPG</sequence>
<dbReference type="AlphaFoldDB" id="X1Q070"/>
<organism evidence="1">
    <name type="scientific">marine sediment metagenome</name>
    <dbReference type="NCBI Taxonomy" id="412755"/>
    <lineage>
        <taxon>unclassified sequences</taxon>
        <taxon>metagenomes</taxon>
        <taxon>ecological metagenomes</taxon>
    </lineage>
</organism>
<dbReference type="InterPro" id="IPR019734">
    <property type="entry name" value="TPR_rpt"/>
</dbReference>
<dbReference type="InterPro" id="IPR011990">
    <property type="entry name" value="TPR-like_helical_dom_sf"/>
</dbReference>
<dbReference type="Pfam" id="PF13174">
    <property type="entry name" value="TPR_6"/>
    <property type="match status" value="1"/>
</dbReference>
<gene>
    <name evidence="1" type="ORF">S06H3_38433</name>
</gene>
<accession>X1Q070</accession>
<feature type="non-terminal residue" evidence="1">
    <location>
        <position position="1"/>
    </location>
</feature>
<feature type="non-terminal residue" evidence="1">
    <location>
        <position position="269"/>
    </location>
</feature>
<reference evidence="1" key="1">
    <citation type="journal article" date="2014" name="Front. Microbiol.">
        <title>High frequency of phylogenetically diverse reductive dehalogenase-homologous genes in deep subseafloor sedimentary metagenomes.</title>
        <authorList>
            <person name="Kawai M."/>
            <person name="Futagami T."/>
            <person name="Toyoda A."/>
            <person name="Takaki Y."/>
            <person name="Nishi S."/>
            <person name="Hori S."/>
            <person name="Arai W."/>
            <person name="Tsubouchi T."/>
            <person name="Morono Y."/>
            <person name="Uchiyama I."/>
            <person name="Ito T."/>
            <person name="Fujiyama A."/>
            <person name="Inagaki F."/>
            <person name="Takami H."/>
        </authorList>
    </citation>
    <scope>NUCLEOTIDE SEQUENCE</scope>
    <source>
        <strain evidence="1">Expedition CK06-06</strain>
    </source>
</reference>
<dbReference type="EMBL" id="BARV01023426">
    <property type="protein sequence ID" value="GAI36614.1"/>
    <property type="molecule type" value="Genomic_DNA"/>
</dbReference>
<name>X1Q070_9ZZZZ</name>
<dbReference type="Gene3D" id="1.25.40.10">
    <property type="entry name" value="Tetratricopeptide repeat domain"/>
    <property type="match status" value="1"/>
</dbReference>
<protein>
    <submittedName>
        <fullName evidence="1">Uncharacterized protein</fullName>
    </submittedName>
</protein>
<proteinExistence type="predicted"/>